<dbReference type="Pfam" id="PF17863">
    <property type="entry name" value="AAA_lid_2"/>
    <property type="match status" value="1"/>
</dbReference>
<dbReference type="GO" id="GO:0016887">
    <property type="term" value="F:ATP hydrolysis activity"/>
    <property type="evidence" value="ECO:0007669"/>
    <property type="project" value="InterPro"/>
</dbReference>
<dbReference type="InterPro" id="IPR027417">
    <property type="entry name" value="P-loop_NTPase"/>
</dbReference>
<dbReference type="GO" id="GO:0005524">
    <property type="term" value="F:ATP binding"/>
    <property type="evidence" value="ECO:0007669"/>
    <property type="project" value="UniProtKB-KW"/>
</dbReference>
<dbReference type="Pfam" id="PF07726">
    <property type="entry name" value="AAA_3"/>
    <property type="match status" value="1"/>
</dbReference>
<keyword evidence="2" id="KW-0067">ATP-binding</keyword>
<evidence type="ECO:0000313" key="6">
    <source>
        <dbReference type="Proteomes" id="UP000186795"/>
    </source>
</evidence>
<dbReference type="SMART" id="SM00382">
    <property type="entry name" value="AAA"/>
    <property type="match status" value="1"/>
</dbReference>
<organism evidence="5 6">
    <name type="scientific">Kroppenstedtia eburnea</name>
    <dbReference type="NCBI Taxonomy" id="714067"/>
    <lineage>
        <taxon>Bacteria</taxon>
        <taxon>Bacillati</taxon>
        <taxon>Bacillota</taxon>
        <taxon>Bacilli</taxon>
        <taxon>Bacillales</taxon>
        <taxon>Thermoactinomycetaceae</taxon>
        <taxon>Kroppenstedtia</taxon>
    </lineage>
</organism>
<reference evidence="6" key="1">
    <citation type="submission" date="2017-01" db="EMBL/GenBank/DDBJ databases">
        <authorList>
            <person name="Varghese N."/>
            <person name="Submissions S."/>
        </authorList>
    </citation>
    <scope>NUCLEOTIDE SEQUENCE [LARGE SCALE GENOMIC DNA]</scope>
    <source>
        <strain evidence="6">DSM 45196</strain>
    </source>
</reference>
<dbReference type="Gene3D" id="1.10.8.80">
    <property type="entry name" value="Magnesium chelatase subunit I, C-Terminal domain"/>
    <property type="match status" value="1"/>
</dbReference>
<evidence type="ECO:0000256" key="2">
    <source>
        <dbReference type="ARBA" id="ARBA00022840"/>
    </source>
</evidence>
<sequence length="321" mass="35244">MEMIIGETAKKIRKAVAHAVVGQVETLDLLLVGLFSGGHVLLEDVPGVGKTLLAKALAASIDSSFGRIQCTPDLLPSDVTGTTVYNRKEEKFYFRKGPLFNRLLLVDEINRAIPRTQSALLEAMAEGQVSVDGETRLLDSPFFVIATQNPVESQGTFPLPEAQLDRFLMKVSMGYPAAEEEREIFRLAKRDEVLKEVTPVAEPAEIMAVRKAVRQVHMNEAVEGYLLEVVRQTREMDGVELGVSPRGLIALGLASQALAGIRGREYVIPDDIKELAPHVLSHRLLLTPSVRLDRQSPADLIRELVNRVPVPVEGDGEPVES</sequence>
<dbReference type="PANTHER" id="PTHR42759:SF5">
    <property type="entry name" value="METHANOL DEHYDROGENASE REGULATOR"/>
    <property type="match status" value="1"/>
</dbReference>
<dbReference type="SUPFAM" id="SSF52540">
    <property type="entry name" value="P-loop containing nucleoside triphosphate hydrolases"/>
    <property type="match status" value="1"/>
</dbReference>
<protein>
    <submittedName>
        <fullName evidence="5">MoxR-like ATPase</fullName>
    </submittedName>
</protein>
<dbReference type="EMBL" id="FTOD01000002">
    <property type="protein sequence ID" value="SIS49293.1"/>
    <property type="molecule type" value="Genomic_DNA"/>
</dbReference>
<accession>A0A1N7JIX1</accession>
<dbReference type="AlphaFoldDB" id="A0A1N7JIX1"/>
<dbReference type="FunFam" id="3.40.50.300:FF:000640">
    <property type="entry name" value="MoxR family ATPase"/>
    <property type="match status" value="1"/>
</dbReference>
<comment type="similarity">
    <text evidence="3">Belongs to the MoxR family.</text>
</comment>
<dbReference type="InterPro" id="IPR011703">
    <property type="entry name" value="ATPase_AAA-3"/>
</dbReference>
<dbReference type="PANTHER" id="PTHR42759">
    <property type="entry name" value="MOXR FAMILY PROTEIN"/>
    <property type="match status" value="1"/>
</dbReference>
<gene>
    <name evidence="5" type="ORF">SAMN05421790_102154</name>
</gene>
<dbReference type="Proteomes" id="UP000186795">
    <property type="component" value="Unassembled WGS sequence"/>
</dbReference>
<feature type="domain" description="AAA+ ATPase" evidence="4">
    <location>
        <begin position="36"/>
        <end position="177"/>
    </location>
</feature>
<proteinExistence type="inferred from homology"/>
<evidence type="ECO:0000256" key="3">
    <source>
        <dbReference type="ARBA" id="ARBA00061607"/>
    </source>
</evidence>
<dbReference type="CDD" id="cd00009">
    <property type="entry name" value="AAA"/>
    <property type="match status" value="1"/>
</dbReference>
<name>A0A1N7JIX1_9BACL</name>
<keyword evidence="6" id="KW-1185">Reference proteome</keyword>
<dbReference type="PIRSF" id="PIRSF002849">
    <property type="entry name" value="AAA_ATPase_chaperone_MoxR_prd"/>
    <property type="match status" value="1"/>
</dbReference>
<keyword evidence="1" id="KW-0547">Nucleotide-binding</keyword>
<evidence type="ECO:0000259" key="4">
    <source>
        <dbReference type="SMART" id="SM00382"/>
    </source>
</evidence>
<dbReference type="Gene3D" id="3.40.50.300">
    <property type="entry name" value="P-loop containing nucleotide triphosphate hydrolases"/>
    <property type="match status" value="1"/>
</dbReference>
<dbReference type="InterPro" id="IPR041628">
    <property type="entry name" value="ChlI/MoxR_AAA_lid"/>
</dbReference>
<evidence type="ECO:0000256" key="1">
    <source>
        <dbReference type="ARBA" id="ARBA00022741"/>
    </source>
</evidence>
<evidence type="ECO:0000313" key="5">
    <source>
        <dbReference type="EMBL" id="SIS49293.1"/>
    </source>
</evidence>
<dbReference type="InterPro" id="IPR003593">
    <property type="entry name" value="AAA+_ATPase"/>
</dbReference>
<dbReference type="InterPro" id="IPR050764">
    <property type="entry name" value="CbbQ/NirQ/NorQ/GpvN"/>
</dbReference>